<comment type="cofactor">
    <cofactor evidence="1">
        <name>Mg(2+)</name>
        <dbReference type="ChEBI" id="CHEBI:18420"/>
    </cofactor>
</comment>
<dbReference type="Pfam" id="PF00348">
    <property type="entry name" value="polyprenyl_synt"/>
    <property type="match status" value="1"/>
</dbReference>
<organism evidence="7 8">
    <name type="scientific">Ambrosia artemisiifolia</name>
    <name type="common">Common ragweed</name>
    <dbReference type="NCBI Taxonomy" id="4212"/>
    <lineage>
        <taxon>Eukaryota</taxon>
        <taxon>Viridiplantae</taxon>
        <taxon>Streptophyta</taxon>
        <taxon>Embryophyta</taxon>
        <taxon>Tracheophyta</taxon>
        <taxon>Spermatophyta</taxon>
        <taxon>Magnoliopsida</taxon>
        <taxon>eudicotyledons</taxon>
        <taxon>Gunneridae</taxon>
        <taxon>Pentapetalae</taxon>
        <taxon>asterids</taxon>
        <taxon>campanulids</taxon>
        <taxon>Asterales</taxon>
        <taxon>Asteraceae</taxon>
        <taxon>Asteroideae</taxon>
        <taxon>Heliantheae alliance</taxon>
        <taxon>Heliantheae</taxon>
        <taxon>Ambrosia</taxon>
    </lineage>
</organism>
<evidence type="ECO:0000256" key="5">
    <source>
        <dbReference type="ARBA" id="ARBA00022842"/>
    </source>
</evidence>
<dbReference type="GO" id="GO:0005737">
    <property type="term" value="C:cytoplasm"/>
    <property type="evidence" value="ECO:0007669"/>
    <property type="project" value="TreeGrafter"/>
</dbReference>
<dbReference type="Gene3D" id="1.10.600.10">
    <property type="entry name" value="Farnesyl Diphosphate Synthase"/>
    <property type="match status" value="1"/>
</dbReference>
<dbReference type="AlphaFoldDB" id="A0AAD5GWT4"/>
<dbReference type="InterPro" id="IPR008949">
    <property type="entry name" value="Isoprenoid_synthase_dom_sf"/>
</dbReference>
<sequence length="161" mass="18455">IQACILVLDDVVDNSHTRRGQPCWFRQPQVGMIAVNDAMVLRNQTALILKKYFKGKSYYADLLELFNEVEYQTFSGQLIDMITTNGQKNLLNFSESKNLRILQYKTSYCTFYMPIACALLMLGENLEDHVQVKVILVKMGIYFSVQDDYMDAFGDPNVTGK</sequence>
<dbReference type="GO" id="GO:0045337">
    <property type="term" value="P:farnesyl diphosphate biosynthetic process"/>
    <property type="evidence" value="ECO:0007669"/>
    <property type="project" value="TreeGrafter"/>
</dbReference>
<evidence type="ECO:0000256" key="2">
    <source>
        <dbReference type="ARBA" id="ARBA00006706"/>
    </source>
</evidence>
<comment type="similarity">
    <text evidence="2">Belongs to the FPP/GGPP synthase family.</text>
</comment>
<keyword evidence="8" id="KW-1185">Reference proteome</keyword>
<evidence type="ECO:0000313" key="8">
    <source>
        <dbReference type="Proteomes" id="UP001206925"/>
    </source>
</evidence>
<dbReference type="EMBL" id="JAMZMK010000687">
    <property type="protein sequence ID" value="KAI7755949.1"/>
    <property type="molecule type" value="Genomic_DNA"/>
</dbReference>
<dbReference type="InterPro" id="IPR033749">
    <property type="entry name" value="Polyprenyl_synt_CS"/>
</dbReference>
<evidence type="ECO:0008006" key="9">
    <source>
        <dbReference type="Google" id="ProtNLM"/>
    </source>
</evidence>
<dbReference type="GO" id="GO:0004337">
    <property type="term" value="F:(2E,6E)-farnesyl diphosphate synthase activity"/>
    <property type="evidence" value="ECO:0007669"/>
    <property type="project" value="TreeGrafter"/>
</dbReference>
<dbReference type="PANTHER" id="PTHR11525">
    <property type="entry name" value="FARNESYL-PYROPHOSPHATE SYNTHETASE"/>
    <property type="match status" value="1"/>
</dbReference>
<proteinExistence type="inferred from homology"/>
<evidence type="ECO:0000256" key="1">
    <source>
        <dbReference type="ARBA" id="ARBA00001946"/>
    </source>
</evidence>
<protein>
    <recommendedName>
        <fullName evidence="9">Farnesyl pyrophosphate synthase</fullName>
    </recommendedName>
</protein>
<evidence type="ECO:0000256" key="6">
    <source>
        <dbReference type="ARBA" id="ARBA00023229"/>
    </source>
</evidence>
<dbReference type="InterPro" id="IPR000092">
    <property type="entry name" value="Polyprenyl_synt"/>
</dbReference>
<feature type="non-terminal residue" evidence="7">
    <location>
        <position position="161"/>
    </location>
</feature>
<keyword evidence="4" id="KW-0479">Metal-binding</keyword>
<dbReference type="PANTHER" id="PTHR11525:SF0">
    <property type="entry name" value="FARNESYL PYROPHOSPHATE SYNTHASE"/>
    <property type="match status" value="1"/>
</dbReference>
<dbReference type="GO" id="GO:0004161">
    <property type="term" value="F:dimethylallyltranstransferase activity"/>
    <property type="evidence" value="ECO:0007669"/>
    <property type="project" value="TreeGrafter"/>
</dbReference>
<comment type="caution">
    <text evidence="7">The sequence shown here is derived from an EMBL/GenBank/DDBJ whole genome shotgun (WGS) entry which is preliminary data.</text>
</comment>
<dbReference type="SUPFAM" id="SSF48576">
    <property type="entry name" value="Terpenoid synthases"/>
    <property type="match status" value="1"/>
</dbReference>
<dbReference type="PROSITE" id="PS00723">
    <property type="entry name" value="POLYPRENYL_SYNTHASE_1"/>
    <property type="match status" value="1"/>
</dbReference>
<name>A0AAD5GWT4_AMBAR</name>
<keyword evidence="5" id="KW-0460">Magnesium</keyword>
<accession>A0AAD5GWT4</accession>
<keyword evidence="6" id="KW-0414">Isoprene biosynthesis</keyword>
<evidence type="ECO:0000256" key="4">
    <source>
        <dbReference type="ARBA" id="ARBA00022723"/>
    </source>
</evidence>
<dbReference type="GO" id="GO:0046872">
    <property type="term" value="F:metal ion binding"/>
    <property type="evidence" value="ECO:0007669"/>
    <property type="project" value="UniProtKB-KW"/>
</dbReference>
<reference evidence="7" key="1">
    <citation type="submission" date="2022-06" db="EMBL/GenBank/DDBJ databases">
        <title>Uncovering the hologenomic basis of an extraordinary plant invasion.</title>
        <authorList>
            <person name="Bieker V.C."/>
            <person name="Martin M.D."/>
            <person name="Gilbert T."/>
            <person name="Hodgins K."/>
            <person name="Battlay P."/>
            <person name="Petersen B."/>
            <person name="Wilson J."/>
        </authorList>
    </citation>
    <scope>NUCLEOTIDE SEQUENCE</scope>
    <source>
        <strain evidence="7">AA19_3_7</strain>
        <tissue evidence="7">Leaf</tissue>
    </source>
</reference>
<keyword evidence="3" id="KW-0808">Transferase</keyword>
<dbReference type="InterPro" id="IPR039702">
    <property type="entry name" value="FPS1-like"/>
</dbReference>
<evidence type="ECO:0000313" key="7">
    <source>
        <dbReference type="EMBL" id="KAI7755949.1"/>
    </source>
</evidence>
<evidence type="ECO:0000256" key="3">
    <source>
        <dbReference type="ARBA" id="ARBA00022679"/>
    </source>
</evidence>
<gene>
    <name evidence="7" type="ORF">M8C21_005680</name>
</gene>
<dbReference type="Proteomes" id="UP001206925">
    <property type="component" value="Unassembled WGS sequence"/>
</dbReference>
<dbReference type="SFLD" id="SFLDS00005">
    <property type="entry name" value="Isoprenoid_Synthase_Type_I"/>
    <property type="match status" value="1"/>
</dbReference>
<feature type="non-terminal residue" evidence="7">
    <location>
        <position position="1"/>
    </location>
</feature>